<name>A0A084GGJ4_PSEDA</name>
<keyword evidence="5" id="KW-0067">ATP-binding</keyword>
<dbReference type="OrthoDB" id="5979581at2759"/>
<dbReference type="InterPro" id="IPR000719">
    <property type="entry name" value="Prot_kinase_dom"/>
</dbReference>
<dbReference type="PROSITE" id="PS50011">
    <property type="entry name" value="PROTEIN_KINASE_DOM"/>
    <property type="match status" value="1"/>
</dbReference>
<dbReference type="PANTHER" id="PTHR45646">
    <property type="entry name" value="SERINE/THREONINE-PROTEIN KINASE DOA-RELATED"/>
    <property type="match status" value="1"/>
</dbReference>
<evidence type="ECO:0000256" key="5">
    <source>
        <dbReference type="ARBA" id="ARBA00022840"/>
    </source>
</evidence>
<keyword evidence="2" id="KW-0808">Transferase</keyword>
<dbReference type="Pfam" id="PF00069">
    <property type="entry name" value="Pkinase"/>
    <property type="match status" value="2"/>
</dbReference>
<sequence>MNSKRWRKSDVPRYVSIKISALDTDPGRETENSKIICNANPSHEGIDFTRIPGDEFQLPGQGGMHFCLVYEPTRETLFKLQHRLRTKRLAPALFKFFIYCLLQAVDYLHTECKLIHTDIKADNIMVTIENDAVLEDFIRFQQRVPQPRHIRPEDGRVTYLSQGDFGPLRGSRLLPKLADFNLAFPGLEKGFAHLAPIQSHCFRAPEVLLGCPWSYSVDIWNLGLLQMWNLLEDTTLFDRPAGEDGEYDAHVHLAQMVALLGDPPEEVVTRERLFREHLVDKPWISPRGEACRNMNKLWGGPFFDDDGQILRKDLVHPEKSLADTVTELEGNEKEAFLDFASCMLHWLPEKRKTAKELLKHPFLDSFYKDREKD</sequence>
<dbReference type="GO" id="GO:0005634">
    <property type="term" value="C:nucleus"/>
    <property type="evidence" value="ECO:0007669"/>
    <property type="project" value="TreeGrafter"/>
</dbReference>
<dbReference type="InterPro" id="IPR011009">
    <property type="entry name" value="Kinase-like_dom_sf"/>
</dbReference>
<proteinExistence type="predicted"/>
<evidence type="ECO:0000313" key="7">
    <source>
        <dbReference type="EMBL" id="KEZ46456.1"/>
    </source>
</evidence>
<accession>A0A084GGJ4</accession>
<keyword evidence="1" id="KW-0723">Serine/threonine-protein kinase</keyword>
<dbReference type="HOGENOM" id="CLU_000288_81_1_1"/>
<evidence type="ECO:0000256" key="1">
    <source>
        <dbReference type="ARBA" id="ARBA00022527"/>
    </source>
</evidence>
<dbReference type="GO" id="GO:0004674">
    <property type="term" value="F:protein serine/threonine kinase activity"/>
    <property type="evidence" value="ECO:0007669"/>
    <property type="project" value="UniProtKB-KW"/>
</dbReference>
<dbReference type="Proteomes" id="UP000028545">
    <property type="component" value="Unassembled WGS sequence"/>
</dbReference>
<dbReference type="SMART" id="SM00220">
    <property type="entry name" value="S_TKc"/>
    <property type="match status" value="1"/>
</dbReference>
<comment type="caution">
    <text evidence="7">The sequence shown here is derived from an EMBL/GenBank/DDBJ whole genome shotgun (WGS) entry which is preliminary data.</text>
</comment>
<gene>
    <name evidence="7" type="ORF">SAPIO_CDS0784</name>
</gene>
<dbReference type="RefSeq" id="XP_016646255.1">
    <property type="nucleotide sequence ID" value="XM_016783489.1"/>
</dbReference>
<dbReference type="VEuPathDB" id="FungiDB:SAPIO_CDS0784"/>
<evidence type="ECO:0000259" key="6">
    <source>
        <dbReference type="PROSITE" id="PS50011"/>
    </source>
</evidence>
<evidence type="ECO:0000256" key="3">
    <source>
        <dbReference type="ARBA" id="ARBA00022741"/>
    </source>
</evidence>
<feature type="domain" description="Protein kinase" evidence="6">
    <location>
        <begin position="1"/>
        <end position="363"/>
    </location>
</feature>
<dbReference type="PANTHER" id="PTHR45646:SF11">
    <property type="entry name" value="SERINE_THREONINE-PROTEIN KINASE DOA"/>
    <property type="match status" value="1"/>
</dbReference>
<dbReference type="GO" id="GO:0043484">
    <property type="term" value="P:regulation of RNA splicing"/>
    <property type="evidence" value="ECO:0007669"/>
    <property type="project" value="TreeGrafter"/>
</dbReference>
<dbReference type="Gene3D" id="1.10.510.10">
    <property type="entry name" value="Transferase(Phosphotransferase) domain 1"/>
    <property type="match status" value="1"/>
</dbReference>
<organism evidence="7 8">
    <name type="scientific">Pseudallescheria apiosperma</name>
    <name type="common">Scedosporium apiospermum</name>
    <dbReference type="NCBI Taxonomy" id="563466"/>
    <lineage>
        <taxon>Eukaryota</taxon>
        <taxon>Fungi</taxon>
        <taxon>Dikarya</taxon>
        <taxon>Ascomycota</taxon>
        <taxon>Pezizomycotina</taxon>
        <taxon>Sordariomycetes</taxon>
        <taxon>Hypocreomycetidae</taxon>
        <taxon>Microascales</taxon>
        <taxon>Microascaceae</taxon>
        <taxon>Scedosporium</taxon>
    </lineage>
</organism>
<dbReference type="Gene3D" id="3.30.200.20">
    <property type="entry name" value="Phosphorylase Kinase, domain 1"/>
    <property type="match status" value="1"/>
</dbReference>
<keyword evidence="3" id="KW-0547">Nucleotide-binding</keyword>
<dbReference type="InterPro" id="IPR051175">
    <property type="entry name" value="CLK_kinases"/>
</dbReference>
<evidence type="ECO:0000313" key="8">
    <source>
        <dbReference type="Proteomes" id="UP000028545"/>
    </source>
</evidence>
<evidence type="ECO:0000256" key="4">
    <source>
        <dbReference type="ARBA" id="ARBA00022777"/>
    </source>
</evidence>
<dbReference type="GO" id="GO:0005524">
    <property type="term" value="F:ATP binding"/>
    <property type="evidence" value="ECO:0007669"/>
    <property type="project" value="UniProtKB-KW"/>
</dbReference>
<dbReference type="PROSITE" id="PS00108">
    <property type="entry name" value="PROTEIN_KINASE_ST"/>
    <property type="match status" value="1"/>
</dbReference>
<dbReference type="InterPro" id="IPR008271">
    <property type="entry name" value="Ser/Thr_kinase_AS"/>
</dbReference>
<dbReference type="OMA" id="KPCKNAR"/>
<keyword evidence="4 7" id="KW-0418">Kinase</keyword>
<dbReference type="AlphaFoldDB" id="A0A084GGJ4"/>
<reference evidence="7 8" key="1">
    <citation type="journal article" date="2014" name="Genome Announc.">
        <title>Draft genome sequence of the pathogenic fungus Scedosporium apiospermum.</title>
        <authorList>
            <person name="Vandeputte P."/>
            <person name="Ghamrawi S."/>
            <person name="Rechenmann M."/>
            <person name="Iltis A."/>
            <person name="Giraud S."/>
            <person name="Fleury M."/>
            <person name="Thornton C."/>
            <person name="Delhaes L."/>
            <person name="Meyer W."/>
            <person name="Papon N."/>
            <person name="Bouchara J.P."/>
        </authorList>
    </citation>
    <scope>NUCLEOTIDE SEQUENCE [LARGE SCALE GENOMIC DNA]</scope>
    <source>
        <strain evidence="7 8">IHEM 14462</strain>
    </source>
</reference>
<dbReference type="SUPFAM" id="SSF56112">
    <property type="entry name" value="Protein kinase-like (PK-like)"/>
    <property type="match status" value="1"/>
</dbReference>
<dbReference type="KEGG" id="sapo:SAPIO_CDS0784"/>
<evidence type="ECO:0000256" key="2">
    <source>
        <dbReference type="ARBA" id="ARBA00022679"/>
    </source>
</evidence>
<dbReference type="GeneID" id="27718936"/>
<dbReference type="EMBL" id="JOWA01000033">
    <property type="protein sequence ID" value="KEZ46456.1"/>
    <property type="molecule type" value="Genomic_DNA"/>
</dbReference>
<keyword evidence="8" id="KW-1185">Reference proteome</keyword>
<protein>
    <submittedName>
        <fullName evidence="7">Protein kinase domain protein</fullName>
    </submittedName>
</protein>